<gene>
    <name evidence="1" type="ORF">CLOSTASPAR_04381</name>
</gene>
<evidence type="ECO:0000313" key="1">
    <source>
        <dbReference type="EMBL" id="EEG53557.1"/>
    </source>
</evidence>
<dbReference type="HOGENOM" id="CLU_3041847_0_0_9"/>
<comment type="caution">
    <text evidence="1">The sequence shown here is derived from an EMBL/GenBank/DDBJ whole genome shotgun (WGS) entry which is preliminary data.</text>
</comment>
<evidence type="ECO:0000313" key="2">
    <source>
        <dbReference type="Proteomes" id="UP000004756"/>
    </source>
</evidence>
<proteinExistence type="predicted"/>
<name>C0D535_9FIRM</name>
<keyword evidence="2" id="KW-1185">Reference proteome</keyword>
<protein>
    <submittedName>
        <fullName evidence="1">Uncharacterized protein</fullName>
    </submittedName>
</protein>
<organism evidence="1 2">
    <name type="scientific">[Clostridium] asparagiforme DSM 15981</name>
    <dbReference type="NCBI Taxonomy" id="518636"/>
    <lineage>
        <taxon>Bacteria</taxon>
        <taxon>Bacillati</taxon>
        <taxon>Bacillota</taxon>
        <taxon>Clostridia</taxon>
        <taxon>Lachnospirales</taxon>
        <taxon>Lachnospiraceae</taxon>
        <taxon>Enterocloster</taxon>
    </lineage>
</organism>
<dbReference type="Proteomes" id="UP000004756">
    <property type="component" value="Unassembled WGS sequence"/>
</dbReference>
<accession>C0D535</accession>
<reference evidence="1 2" key="2">
    <citation type="submission" date="2009-02" db="EMBL/GenBank/DDBJ databases">
        <title>Draft genome sequence of Clostridium asparagiforme (DSM 15981).</title>
        <authorList>
            <person name="Sudarsanam P."/>
            <person name="Ley R."/>
            <person name="Guruge J."/>
            <person name="Turnbaugh P.J."/>
            <person name="Mahowald M."/>
            <person name="Liep D."/>
            <person name="Gordon J."/>
        </authorList>
    </citation>
    <scope>NUCLEOTIDE SEQUENCE [LARGE SCALE GENOMIC DNA]</scope>
    <source>
        <strain evidence="1 2">DSM 15981</strain>
    </source>
</reference>
<dbReference type="EMBL" id="ACCJ01000359">
    <property type="protein sequence ID" value="EEG53557.1"/>
    <property type="molecule type" value="Genomic_DNA"/>
</dbReference>
<reference evidence="1 2" key="1">
    <citation type="submission" date="2009-01" db="EMBL/GenBank/DDBJ databases">
        <authorList>
            <person name="Fulton L."/>
            <person name="Clifton S."/>
            <person name="Fulton B."/>
            <person name="Xu J."/>
            <person name="Minx P."/>
            <person name="Pepin K.H."/>
            <person name="Johnson M."/>
            <person name="Bhonagiri V."/>
            <person name="Nash W.E."/>
            <person name="Mardis E.R."/>
            <person name="Wilson R.K."/>
        </authorList>
    </citation>
    <scope>NUCLEOTIDE SEQUENCE [LARGE SCALE GENOMIC DNA]</scope>
    <source>
        <strain evidence="1 2">DSM 15981</strain>
    </source>
</reference>
<dbReference type="AlphaFoldDB" id="C0D535"/>
<sequence>MRKEEELKKHFQISPFTGTVQMKRLQSCENKAKPAEPVNGQNEHLCLCIHSCAC</sequence>